<evidence type="ECO:0000313" key="6">
    <source>
        <dbReference type="Proteomes" id="UP000494329"/>
    </source>
</evidence>
<gene>
    <name evidence="5" type="primary">pcpB</name>
    <name evidence="5" type="ORF">LMG29739_02428</name>
</gene>
<evidence type="ECO:0000259" key="4">
    <source>
        <dbReference type="Pfam" id="PF01494"/>
    </source>
</evidence>
<dbReference type="GO" id="GO:0071949">
    <property type="term" value="F:FAD binding"/>
    <property type="evidence" value="ECO:0007669"/>
    <property type="project" value="InterPro"/>
</dbReference>
<dbReference type="EMBL" id="CADIKF010000016">
    <property type="protein sequence ID" value="CAB3756358.1"/>
    <property type="molecule type" value="Genomic_DNA"/>
</dbReference>
<dbReference type="Proteomes" id="UP000494329">
    <property type="component" value="Unassembled WGS sequence"/>
</dbReference>
<organism evidence="5 6">
    <name type="scientific">Paraburkholderia solisilvae</name>
    <dbReference type="NCBI Taxonomy" id="624376"/>
    <lineage>
        <taxon>Bacteria</taxon>
        <taxon>Pseudomonadati</taxon>
        <taxon>Pseudomonadota</taxon>
        <taxon>Betaproteobacteria</taxon>
        <taxon>Burkholderiales</taxon>
        <taxon>Burkholderiaceae</taxon>
        <taxon>Paraburkholderia</taxon>
    </lineage>
</organism>
<dbReference type="EC" id="1.14.13.50" evidence="5"/>
<sequence>MSDILVVGAGPVGLMAAAFLQRLGVGCDIVDPKPGAVIESRALGIHARTLEFLHFLGLDEQFIRAGRATRYMRFHRPERELFALDFDVLRDQTDYPYYLILPQSRTEALLIQHLESQGLTPEWGISLASLEHDSDGVDVTLHDAAGDAHTRRYRYVIGADGANSAVRGALGIAFSGATYPAQFLLAEVEIDEQRLATDSTHVFIGERTTVAVIPQPGRQFRIVGPDFTQADAHAANPDFKQFQDFLGGHHLFDGWSFHSPSRVTSYRMHKRVADRFRHGRVFLAGDAAHIHSPAGGQGMNTGMHDAVNLAWKLALVLGHGAGPALLDSYEEERHKTANEVVASTDKAMLMVTRPRLLTRLLMFALGPIVFRLHQPAGALAAMAQLRLSYRNSKFGRSAPGALQAGDRMPRLAVGRLQTTMDAFRGGRFVLFLTGEASESSAALATARLLSRRLPLTCWAVCADRDFHAAPSADVDYFPDSGAMHAKLRGLTAVLCRPDGYVLATDIAISLPNALAATEAVLGASAPIVERTAHEDMTSAHRTT</sequence>
<comment type="cofactor">
    <cofactor evidence="1">
        <name>FAD</name>
        <dbReference type="ChEBI" id="CHEBI:57692"/>
    </cofactor>
</comment>
<feature type="domain" description="FAD-binding" evidence="4">
    <location>
        <begin position="2"/>
        <end position="342"/>
    </location>
</feature>
<dbReference type="SUPFAM" id="SSF51905">
    <property type="entry name" value="FAD/NAD(P)-binding domain"/>
    <property type="match status" value="1"/>
</dbReference>
<dbReference type="AlphaFoldDB" id="A0A6J5DQV0"/>
<dbReference type="Pfam" id="PF01494">
    <property type="entry name" value="FAD_binding_3"/>
    <property type="match status" value="1"/>
</dbReference>
<dbReference type="GO" id="GO:0018677">
    <property type="term" value="F:pentachlorophenol monooxygenase activity"/>
    <property type="evidence" value="ECO:0007669"/>
    <property type="project" value="UniProtKB-EC"/>
</dbReference>
<dbReference type="InterPro" id="IPR002938">
    <property type="entry name" value="FAD-bd"/>
</dbReference>
<keyword evidence="5" id="KW-0503">Monooxygenase</keyword>
<dbReference type="Gene3D" id="3.40.30.120">
    <property type="match status" value="1"/>
</dbReference>
<evidence type="ECO:0000256" key="2">
    <source>
        <dbReference type="ARBA" id="ARBA00022630"/>
    </source>
</evidence>
<dbReference type="PANTHER" id="PTHR43004">
    <property type="entry name" value="TRK SYSTEM POTASSIUM UPTAKE PROTEIN"/>
    <property type="match status" value="1"/>
</dbReference>
<reference evidence="5 6" key="1">
    <citation type="submission" date="2020-04" db="EMBL/GenBank/DDBJ databases">
        <authorList>
            <person name="De Canck E."/>
        </authorList>
    </citation>
    <scope>NUCLEOTIDE SEQUENCE [LARGE SCALE GENOMIC DNA]</scope>
    <source>
        <strain evidence="5 6">LMG 29739</strain>
    </source>
</reference>
<keyword evidence="3" id="KW-0274">FAD</keyword>
<name>A0A6J5DQV0_9BURK</name>
<evidence type="ECO:0000256" key="3">
    <source>
        <dbReference type="ARBA" id="ARBA00022827"/>
    </source>
</evidence>
<evidence type="ECO:0000313" key="5">
    <source>
        <dbReference type="EMBL" id="CAB3756358.1"/>
    </source>
</evidence>
<protein>
    <submittedName>
        <fullName evidence="5">Pentachlorophenol 4-monooxygenase</fullName>
        <ecNumber evidence="5">1.14.13.50</ecNumber>
    </submittedName>
</protein>
<dbReference type="PRINTS" id="PR00420">
    <property type="entry name" value="RNGMNOXGNASE"/>
</dbReference>
<accession>A0A6J5DQV0</accession>
<dbReference type="InterPro" id="IPR050641">
    <property type="entry name" value="RIFMO-like"/>
</dbReference>
<proteinExistence type="predicted"/>
<dbReference type="RefSeq" id="WP_175111158.1">
    <property type="nucleotide sequence ID" value="NZ_CADIKF010000016.1"/>
</dbReference>
<keyword evidence="2" id="KW-0285">Flavoprotein</keyword>
<dbReference type="Gene3D" id="3.50.50.60">
    <property type="entry name" value="FAD/NAD(P)-binding domain"/>
    <property type="match status" value="1"/>
</dbReference>
<dbReference type="InterPro" id="IPR036188">
    <property type="entry name" value="FAD/NAD-bd_sf"/>
</dbReference>
<keyword evidence="5" id="KW-0560">Oxidoreductase</keyword>
<keyword evidence="6" id="KW-1185">Reference proteome</keyword>
<dbReference type="Gene3D" id="3.30.70.2450">
    <property type="match status" value="1"/>
</dbReference>
<dbReference type="PANTHER" id="PTHR43004:SF19">
    <property type="entry name" value="BINDING MONOOXYGENASE, PUTATIVE (JCVI)-RELATED"/>
    <property type="match status" value="1"/>
</dbReference>
<evidence type="ECO:0000256" key="1">
    <source>
        <dbReference type="ARBA" id="ARBA00001974"/>
    </source>
</evidence>